<comment type="caution">
    <text evidence="1">The sequence shown here is derived from an EMBL/GenBank/DDBJ whole genome shotgun (WGS) entry which is preliminary data.</text>
</comment>
<dbReference type="EMBL" id="BAAALF010000030">
    <property type="protein sequence ID" value="GAA1232079.1"/>
    <property type="molecule type" value="Genomic_DNA"/>
</dbReference>
<organism evidence="1 2">
    <name type="scientific">Kitasatospora nipponensis</name>
    <dbReference type="NCBI Taxonomy" id="258049"/>
    <lineage>
        <taxon>Bacteria</taxon>
        <taxon>Bacillati</taxon>
        <taxon>Actinomycetota</taxon>
        <taxon>Actinomycetes</taxon>
        <taxon>Kitasatosporales</taxon>
        <taxon>Streptomycetaceae</taxon>
        <taxon>Kitasatospora</taxon>
    </lineage>
</organism>
<sequence length="78" mass="8736">MGGVRESVDTRLEIVTFRLVYRFGCLLLGWLRLLARSSAAKDVPLASQQPSWPDWNGSSIRPARLWWVAVALSPLAAR</sequence>
<accession>A0ABN1W460</accession>
<protein>
    <submittedName>
        <fullName evidence="1">Uncharacterized protein</fullName>
    </submittedName>
</protein>
<gene>
    <name evidence="1" type="ORF">GCM10009665_22910</name>
</gene>
<dbReference type="Proteomes" id="UP001500037">
    <property type="component" value="Unassembled WGS sequence"/>
</dbReference>
<evidence type="ECO:0000313" key="2">
    <source>
        <dbReference type="Proteomes" id="UP001500037"/>
    </source>
</evidence>
<name>A0ABN1W460_9ACTN</name>
<keyword evidence="2" id="KW-1185">Reference proteome</keyword>
<reference evidence="1 2" key="1">
    <citation type="journal article" date="2019" name="Int. J. Syst. Evol. Microbiol.">
        <title>The Global Catalogue of Microorganisms (GCM) 10K type strain sequencing project: providing services to taxonomists for standard genome sequencing and annotation.</title>
        <authorList>
            <consortium name="The Broad Institute Genomics Platform"/>
            <consortium name="The Broad Institute Genome Sequencing Center for Infectious Disease"/>
            <person name="Wu L."/>
            <person name="Ma J."/>
        </authorList>
    </citation>
    <scope>NUCLEOTIDE SEQUENCE [LARGE SCALE GENOMIC DNA]</scope>
    <source>
        <strain evidence="1 2">JCM 13004</strain>
    </source>
</reference>
<evidence type="ECO:0000313" key="1">
    <source>
        <dbReference type="EMBL" id="GAA1232079.1"/>
    </source>
</evidence>
<proteinExistence type="predicted"/>